<dbReference type="Pfam" id="PF00085">
    <property type="entry name" value="Thioredoxin"/>
    <property type="match status" value="1"/>
</dbReference>
<dbReference type="Gene3D" id="3.40.30.10">
    <property type="entry name" value="Glutaredoxin"/>
    <property type="match status" value="1"/>
</dbReference>
<keyword evidence="5" id="KW-1015">Disulfide bond</keyword>
<dbReference type="CDD" id="cd02947">
    <property type="entry name" value="TRX_family"/>
    <property type="match status" value="1"/>
</dbReference>
<proteinExistence type="inferred from homology"/>
<evidence type="ECO:0000256" key="4">
    <source>
        <dbReference type="ARBA" id="ARBA00022982"/>
    </source>
</evidence>
<dbReference type="GO" id="GO:0046872">
    <property type="term" value="F:metal ion binding"/>
    <property type="evidence" value="ECO:0007669"/>
    <property type="project" value="UniProtKB-KW"/>
</dbReference>
<dbReference type="InterPro" id="IPR017937">
    <property type="entry name" value="Thioredoxin_CS"/>
</dbReference>
<keyword evidence="10" id="KW-1185">Reference proteome</keyword>
<keyword evidence="6" id="KW-0676">Redox-active center</keyword>
<keyword evidence="2" id="KW-0813">Transport</keyword>
<evidence type="ECO:0000256" key="5">
    <source>
        <dbReference type="ARBA" id="ARBA00023157"/>
    </source>
</evidence>
<dbReference type="PANTHER" id="PTHR45663:SF40">
    <property type="entry name" value="THIOREDOXIN 2"/>
    <property type="match status" value="1"/>
</dbReference>
<keyword evidence="3" id="KW-0479">Metal-binding</keyword>
<dbReference type="EMBL" id="PIPQ01000001">
    <property type="protein sequence ID" value="RUO44300.1"/>
    <property type="molecule type" value="Genomic_DNA"/>
</dbReference>
<organism evidence="9 10">
    <name type="scientific">Aliidiomarina taiwanensis</name>
    <dbReference type="NCBI Taxonomy" id="946228"/>
    <lineage>
        <taxon>Bacteria</taxon>
        <taxon>Pseudomonadati</taxon>
        <taxon>Pseudomonadota</taxon>
        <taxon>Gammaproteobacteria</taxon>
        <taxon>Alteromonadales</taxon>
        <taxon>Idiomarinaceae</taxon>
        <taxon>Aliidiomarina</taxon>
    </lineage>
</organism>
<sequence length="152" mass="17097">MSTDTQEKMILACPHCHKKNRVAADRISQQPKCGQCKEALITGSPVELTIANHKAHMSSDMPVVVDFWAPWCGPCQQFGPFFEQVAPQFAERARFAKINTQNENVLGQRYAVRSIPTVAVFHRDQEIARQAGVMSPQQLHQWVEQVLQQLGA</sequence>
<dbReference type="NCBIfam" id="NF008229">
    <property type="entry name" value="PRK10996.1"/>
    <property type="match status" value="1"/>
</dbReference>
<evidence type="ECO:0000313" key="9">
    <source>
        <dbReference type="EMBL" id="RUO44300.1"/>
    </source>
</evidence>
<comment type="similarity">
    <text evidence="1">Belongs to the thioredoxin family.</text>
</comment>
<evidence type="ECO:0000256" key="6">
    <source>
        <dbReference type="ARBA" id="ARBA00023284"/>
    </source>
</evidence>
<evidence type="ECO:0000256" key="3">
    <source>
        <dbReference type="ARBA" id="ARBA00022723"/>
    </source>
</evidence>
<dbReference type="GO" id="GO:0015035">
    <property type="term" value="F:protein-disulfide reductase activity"/>
    <property type="evidence" value="ECO:0007669"/>
    <property type="project" value="UniProtKB-UniRule"/>
</dbReference>
<dbReference type="InterPro" id="IPR005746">
    <property type="entry name" value="Thioredoxin"/>
</dbReference>
<dbReference type="PRINTS" id="PR00421">
    <property type="entry name" value="THIOREDOXIN"/>
</dbReference>
<dbReference type="OrthoDB" id="9790390at2"/>
<evidence type="ECO:0000256" key="2">
    <source>
        <dbReference type="ARBA" id="ARBA00022448"/>
    </source>
</evidence>
<dbReference type="PROSITE" id="PS51352">
    <property type="entry name" value="THIOREDOXIN_2"/>
    <property type="match status" value="1"/>
</dbReference>
<keyword evidence="4" id="KW-0249">Electron transport</keyword>
<dbReference type="PROSITE" id="PS00194">
    <property type="entry name" value="THIOREDOXIN_1"/>
    <property type="match status" value="1"/>
</dbReference>
<dbReference type="NCBIfam" id="TIGR01068">
    <property type="entry name" value="thioredoxin"/>
    <property type="match status" value="1"/>
</dbReference>
<feature type="domain" description="Thioredoxin" evidence="8">
    <location>
        <begin position="24"/>
        <end position="148"/>
    </location>
</feature>
<dbReference type="PANTHER" id="PTHR45663">
    <property type="entry name" value="GEO12009P1"/>
    <property type="match status" value="1"/>
</dbReference>
<dbReference type="AlphaFoldDB" id="A0A432XAF2"/>
<reference evidence="9 10" key="1">
    <citation type="journal article" date="2011" name="Front. Microbiol.">
        <title>Genomic signatures of strain selection and enhancement in Bacillus atrophaeus var. globigii, a historical biowarfare simulant.</title>
        <authorList>
            <person name="Gibbons H.S."/>
            <person name="Broomall S.M."/>
            <person name="McNew L.A."/>
            <person name="Daligault H."/>
            <person name="Chapman C."/>
            <person name="Bruce D."/>
            <person name="Karavis M."/>
            <person name="Krepps M."/>
            <person name="McGregor P.A."/>
            <person name="Hong C."/>
            <person name="Park K.H."/>
            <person name="Akmal A."/>
            <person name="Feldman A."/>
            <person name="Lin J.S."/>
            <person name="Chang W.E."/>
            <person name="Higgs B.W."/>
            <person name="Demirev P."/>
            <person name="Lindquist J."/>
            <person name="Liem A."/>
            <person name="Fochler E."/>
            <person name="Read T.D."/>
            <person name="Tapia R."/>
            <person name="Johnson S."/>
            <person name="Bishop-Lilly K.A."/>
            <person name="Detter C."/>
            <person name="Han C."/>
            <person name="Sozhamannan S."/>
            <person name="Rosenzweig C.N."/>
            <person name="Skowronski E.W."/>
        </authorList>
    </citation>
    <scope>NUCLEOTIDE SEQUENCE [LARGE SCALE GENOMIC DNA]</scope>
    <source>
        <strain evidence="9 10">AIT1</strain>
    </source>
</reference>
<name>A0A432XAF2_9GAMM</name>
<dbReference type="Gene3D" id="2.30.30.380">
    <property type="entry name" value="Zn-finger domain of Sec23/24"/>
    <property type="match status" value="1"/>
</dbReference>
<evidence type="ECO:0000256" key="1">
    <source>
        <dbReference type="ARBA" id="ARBA00008987"/>
    </source>
</evidence>
<evidence type="ECO:0000256" key="7">
    <source>
        <dbReference type="NCBIfam" id="TIGR01068"/>
    </source>
</evidence>
<accession>A0A432XAF2</accession>
<evidence type="ECO:0000259" key="8">
    <source>
        <dbReference type="PROSITE" id="PS51352"/>
    </source>
</evidence>
<dbReference type="Pfam" id="PF21352">
    <property type="entry name" value="Zn_ribbon_Thio2"/>
    <property type="match status" value="1"/>
</dbReference>
<comment type="caution">
    <text evidence="9">The sequence shown here is derived from an EMBL/GenBank/DDBJ whole genome shotgun (WGS) entry which is preliminary data.</text>
</comment>
<dbReference type="InterPro" id="IPR036249">
    <property type="entry name" value="Thioredoxin-like_sf"/>
</dbReference>
<dbReference type="InterPro" id="IPR013766">
    <property type="entry name" value="Thioredoxin_domain"/>
</dbReference>
<gene>
    <name evidence="9" type="ORF">CWE15_03780</name>
</gene>
<dbReference type="Proteomes" id="UP000286976">
    <property type="component" value="Unassembled WGS sequence"/>
</dbReference>
<dbReference type="InterPro" id="IPR049299">
    <property type="entry name" value="Thio2_N"/>
</dbReference>
<dbReference type="GO" id="GO:0005829">
    <property type="term" value="C:cytosol"/>
    <property type="evidence" value="ECO:0007669"/>
    <property type="project" value="TreeGrafter"/>
</dbReference>
<dbReference type="RefSeq" id="WP_126756702.1">
    <property type="nucleotide sequence ID" value="NZ_PIPQ01000001.1"/>
</dbReference>
<dbReference type="SUPFAM" id="SSF52833">
    <property type="entry name" value="Thioredoxin-like"/>
    <property type="match status" value="1"/>
</dbReference>
<protein>
    <recommendedName>
        <fullName evidence="7">Thioredoxin</fullName>
    </recommendedName>
</protein>
<evidence type="ECO:0000313" key="10">
    <source>
        <dbReference type="Proteomes" id="UP000286976"/>
    </source>
</evidence>